<dbReference type="SUPFAM" id="SSF56672">
    <property type="entry name" value="DNA/RNA polymerases"/>
    <property type="match status" value="1"/>
</dbReference>
<gene>
    <name evidence="8" type="ORF">UPYG_G00112490</name>
</gene>
<keyword evidence="9" id="KW-1185">Reference proteome</keyword>
<name>A0ABD0XKQ3_UMBPY</name>
<evidence type="ECO:0000256" key="1">
    <source>
        <dbReference type="ARBA" id="ARBA00022679"/>
    </source>
</evidence>
<organism evidence="8 9">
    <name type="scientific">Umbra pygmaea</name>
    <name type="common">Eastern mudminnow</name>
    <dbReference type="NCBI Taxonomy" id="75934"/>
    <lineage>
        <taxon>Eukaryota</taxon>
        <taxon>Metazoa</taxon>
        <taxon>Chordata</taxon>
        <taxon>Craniata</taxon>
        <taxon>Vertebrata</taxon>
        <taxon>Euteleostomi</taxon>
        <taxon>Actinopterygii</taxon>
        <taxon>Neopterygii</taxon>
        <taxon>Teleostei</taxon>
        <taxon>Protacanthopterygii</taxon>
        <taxon>Esociformes</taxon>
        <taxon>Umbridae</taxon>
        <taxon>Umbra</taxon>
    </lineage>
</organism>
<evidence type="ECO:0000256" key="3">
    <source>
        <dbReference type="ARBA" id="ARBA00022722"/>
    </source>
</evidence>
<evidence type="ECO:0000256" key="4">
    <source>
        <dbReference type="ARBA" id="ARBA00022759"/>
    </source>
</evidence>
<accession>A0ABD0XKQ3</accession>
<dbReference type="PANTHER" id="PTHR34072:SF52">
    <property type="entry name" value="RIBONUCLEASE H"/>
    <property type="match status" value="1"/>
</dbReference>
<dbReference type="Pfam" id="PF17917">
    <property type="entry name" value="RT_RNaseH"/>
    <property type="match status" value="1"/>
</dbReference>
<evidence type="ECO:0000256" key="2">
    <source>
        <dbReference type="ARBA" id="ARBA00022695"/>
    </source>
</evidence>
<dbReference type="GO" id="GO:0004519">
    <property type="term" value="F:endonuclease activity"/>
    <property type="evidence" value="ECO:0007669"/>
    <property type="project" value="UniProtKB-KW"/>
</dbReference>
<comment type="caution">
    <text evidence="8">The sequence shown here is derived from an EMBL/GenBank/DDBJ whole genome shotgun (WGS) entry which is preliminary data.</text>
</comment>
<keyword evidence="3" id="KW-0540">Nuclease</keyword>
<protein>
    <recommendedName>
        <fullName evidence="7">Reverse transcriptase RNase H-like domain-containing protein</fullName>
    </recommendedName>
</protein>
<keyword evidence="6" id="KW-0695">RNA-directed DNA polymerase</keyword>
<sequence length="154" mass="17681">MYLSRKLLQRETRNAVVEKECLAIKWAVEALKYYLLGRKFTLVTDHAPPTWMKANKEKNARVTTWFLTLHPYKFTVEHRSGIPTTNVFVTTLSFLEGSMGSQGRCHFYNTKIDLINNAATTLAFFNESFFNKSTGRPWCGEHWSGEANVVGAWP</sequence>
<evidence type="ECO:0000313" key="8">
    <source>
        <dbReference type="EMBL" id="KAL0993725.1"/>
    </source>
</evidence>
<proteinExistence type="predicted"/>
<dbReference type="Proteomes" id="UP001557470">
    <property type="component" value="Unassembled WGS sequence"/>
</dbReference>
<evidence type="ECO:0000256" key="5">
    <source>
        <dbReference type="ARBA" id="ARBA00022801"/>
    </source>
</evidence>
<evidence type="ECO:0000256" key="6">
    <source>
        <dbReference type="ARBA" id="ARBA00022918"/>
    </source>
</evidence>
<dbReference type="GO" id="GO:0003964">
    <property type="term" value="F:RNA-directed DNA polymerase activity"/>
    <property type="evidence" value="ECO:0007669"/>
    <property type="project" value="UniProtKB-KW"/>
</dbReference>
<dbReference type="GO" id="GO:0016787">
    <property type="term" value="F:hydrolase activity"/>
    <property type="evidence" value="ECO:0007669"/>
    <property type="project" value="UniProtKB-KW"/>
</dbReference>
<dbReference type="InterPro" id="IPR041373">
    <property type="entry name" value="RT_RNaseH"/>
</dbReference>
<dbReference type="InterPro" id="IPR043502">
    <property type="entry name" value="DNA/RNA_pol_sf"/>
</dbReference>
<keyword evidence="1" id="KW-0808">Transferase</keyword>
<dbReference type="EMBL" id="JAGEUA010000003">
    <property type="protein sequence ID" value="KAL0993725.1"/>
    <property type="molecule type" value="Genomic_DNA"/>
</dbReference>
<keyword evidence="5" id="KW-0378">Hydrolase</keyword>
<evidence type="ECO:0000259" key="7">
    <source>
        <dbReference type="Pfam" id="PF17917"/>
    </source>
</evidence>
<keyword evidence="2" id="KW-0548">Nucleotidyltransferase</keyword>
<feature type="domain" description="Reverse transcriptase RNase H-like" evidence="7">
    <location>
        <begin position="2"/>
        <end position="72"/>
    </location>
</feature>
<evidence type="ECO:0000313" key="9">
    <source>
        <dbReference type="Proteomes" id="UP001557470"/>
    </source>
</evidence>
<reference evidence="8 9" key="1">
    <citation type="submission" date="2024-06" db="EMBL/GenBank/DDBJ databases">
        <authorList>
            <person name="Pan Q."/>
            <person name="Wen M."/>
            <person name="Jouanno E."/>
            <person name="Zahm M."/>
            <person name="Klopp C."/>
            <person name="Cabau C."/>
            <person name="Louis A."/>
            <person name="Berthelot C."/>
            <person name="Parey E."/>
            <person name="Roest Crollius H."/>
            <person name="Montfort J."/>
            <person name="Robinson-Rechavi M."/>
            <person name="Bouchez O."/>
            <person name="Lampietro C."/>
            <person name="Lopez Roques C."/>
            <person name="Donnadieu C."/>
            <person name="Postlethwait J."/>
            <person name="Bobe J."/>
            <person name="Verreycken H."/>
            <person name="Guiguen Y."/>
        </authorList>
    </citation>
    <scope>NUCLEOTIDE SEQUENCE [LARGE SCALE GENOMIC DNA]</scope>
    <source>
        <strain evidence="8">Up_M1</strain>
        <tissue evidence="8">Testis</tissue>
    </source>
</reference>
<keyword evidence="4" id="KW-0255">Endonuclease</keyword>
<dbReference type="AlphaFoldDB" id="A0ABD0XKQ3"/>
<dbReference type="CDD" id="cd09274">
    <property type="entry name" value="RNase_HI_RT_Ty3"/>
    <property type="match status" value="1"/>
</dbReference>
<dbReference type="PANTHER" id="PTHR34072">
    <property type="entry name" value="ENZYMATIC POLYPROTEIN-RELATED"/>
    <property type="match status" value="1"/>
</dbReference>